<dbReference type="EMBL" id="JACEIK010001090">
    <property type="protein sequence ID" value="MCD7465874.1"/>
    <property type="molecule type" value="Genomic_DNA"/>
</dbReference>
<comment type="caution">
    <text evidence="2">The sequence shown here is derived from an EMBL/GenBank/DDBJ whole genome shotgun (WGS) entry which is preliminary data.</text>
</comment>
<dbReference type="PANTHER" id="PTHR12601">
    <property type="entry name" value="EUKARYOTIC TRANSLATION INITIATION FACTOR 3 SUBUNIT EIF-3"/>
    <property type="match status" value="1"/>
</dbReference>
<dbReference type="InterPro" id="IPR027523">
    <property type="entry name" value="CLU_prot"/>
</dbReference>
<keyword evidence="3" id="KW-1185">Reference proteome</keyword>
<organism evidence="2 3">
    <name type="scientific">Datura stramonium</name>
    <name type="common">Jimsonweed</name>
    <name type="synonym">Common thornapple</name>
    <dbReference type="NCBI Taxonomy" id="4076"/>
    <lineage>
        <taxon>Eukaryota</taxon>
        <taxon>Viridiplantae</taxon>
        <taxon>Streptophyta</taxon>
        <taxon>Embryophyta</taxon>
        <taxon>Tracheophyta</taxon>
        <taxon>Spermatophyta</taxon>
        <taxon>Magnoliopsida</taxon>
        <taxon>eudicotyledons</taxon>
        <taxon>Gunneridae</taxon>
        <taxon>Pentapetalae</taxon>
        <taxon>asterids</taxon>
        <taxon>lamiids</taxon>
        <taxon>Solanales</taxon>
        <taxon>Solanaceae</taxon>
        <taxon>Solanoideae</taxon>
        <taxon>Datureae</taxon>
        <taxon>Datura</taxon>
    </lineage>
</organism>
<dbReference type="PANTHER" id="PTHR12601:SF17">
    <property type="entry name" value="PROTEIN REDUCED CHLOROPLAST COVERAGE 1"/>
    <property type="match status" value="1"/>
</dbReference>
<proteinExistence type="predicted"/>
<evidence type="ECO:0000256" key="1">
    <source>
        <dbReference type="SAM" id="MobiDB-lite"/>
    </source>
</evidence>
<gene>
    <name evidence="2" type="ORF">HAX54_002064</name>
</gene>
<protein>
    <submittedName>
        <fullName evidence="2">Uncharacterized protein</fullName>
    </submittedName>
</protein>
<evidence type="ECO:0000313" key="3">
    <source>
        <dbReference type="Proteomes" id="UP000823775"/>
    </source>
</evidence>
<accession>A0ABS8T4G3</accession>
<reference evidence="2 3" key="1">
    <citation type="journal article" date="2021" name="BMC Genomics">
        <title>Datura genome reveals duplications of psychoactive alkaloid biosynthetic genes and high mutation rate following tissue culture.</title>
        <authorList>
            <person name="Rajewski A."/>
            <person name="Carter-House D."/>
            <person name="Stajich J."/>
            <person name="Litt A."/>
        </authorList>
    </citation>
    <scope>NUCLEOTIDE SEQUENCE [LARGE SCALE GENOMIC DNA]</scope>
    <source>
        <strain evidence="2">AR-01</strain>
    </source>
</reference>
<name>A0ABS8T4G3_DATST</name>
<feature type="region of interest" description="Disordered" evidence="1">
    <location>
        <begin position="207"/>
        <end position="226"/>
    </location>
</feature>
<dbReference type="Proteomes" id="UP000823775">
    <property type="component" value="Unassembled WGS sequence"/>
</dbReference>
<feature type="compositionally biased region" description="Polar residues" evidence="1">
    <location>
        <begin position="213"/>
        <end position="226"/>
    </location>
</feature>
<sequence>MGCCHNLVDLLRQLSRAFDNSRTWLIPPVAVQMPSIFPSLPVEDDKWGGNGGGVGRDGKSDLLPYASELLFIASPFGNRQQERQALWLYCRCKVQGKESDKVGSPLESIELADQPEGGANALNINSLRFLLHEKDGNKVMHSKPSECEEISSSRAFVKKMLEESLIKLQEQNIEGLGIHLKSLKDRKQNELQSERFKSVRMSVDGRSEKTVLASGNSQRETDANQNQLILKSLLSDDGFTRLKESETRTSP</sequence>
<evidence type="ECO:0000313" key="2">
    <source>
        <dbReference type="EMBL" id="MCD7465874.1"/>
    </source>
</evidence>